<reference evidence="1" key="1">
    <citation type="journal article" date="2020" name="Nature">
        <title>Giant virus diversity and host interactions through global metagenomics.</title>
        <authorList>
            <person name="Schulz F."/>
            <person name="Roux S."/>
            <person name="Paez-Espino D."/>
            <person name="Jungbluth S."/>
            <person name="Walsh D.A."/>
            <person name="Denef V.J."/>
            <person name="McMahon K.D."/>
            <person name="Konstantinidis K.T."/>
            <person name="Eloe-Fadrosh E.A."/>
            <person name="Kyrpides N.C."/>
            <person name="Woyke T."/>
        </authorList>
    </citation>
    <scope>NUCLEOTIDE SEQUENCE</scope>
    <source>
        <strain evidence="1">GVMAG-M-3300027763-16</strain>
    </source>
</reference>
<dbReference type="Gene3D" id="3.40.50.150">
    <property type="entry name" value="Vaccinia Virus protein VP39"/>
    <property type="match status" value="1"/>
</dbReference>
<dbReference type="InterPro" id="IPR029063">
    <property type="entry name" value="SAM-dependent_MTases_sf"/>
</dbReference>
<dbReference type="AlphaFoldDB" id="A0A6C0LA24"/>
<proteinExistence type="predicted"/>
<organism evidence="1">
    <name type="scientific">viral metagenome</name>
    <dbReference type="NCBI Taxonomy" id="1070528"/>
    <lineage>
        <taxon>unclassified sequences</taxon>
        <taxon>metagenomes</taxon>
        <taxon>organismal metagenomes</taxon>
    </lineage>
</organism>
<dbReference type="SUPFAM" id="SSF53335">
    <property type="entry name" value="S-adenosyl-L-methionine-dependent methyltransferases"/>
    <property type="match status" value="1"/>
</dbReference>
<evidence type="ECO:0000313" key="1">
    <source>
        <dbReference type="EMBL" id="QHU27277.1"/>
    </source>
</evidence>
<dbReference type="EMBL" id="MN740453">
    <property type="protein sequence ID" value="QHU27277.1"/>
    <property type="molecule type" value="Genomic_DNA"/>
</dbReference>
<name>A0A6C0LA24_9ZZZZ</name>
<sequence>MVIRNDTRNTRKEGLDKFYTLPEYSKKCIDKVCELYDIAEWDLIIEPSAGNGSFLNQIPSNKKIGIDILPENEDIIKQDFFDYEPNPIYKNILVIGNPPFGKISSLAIKFFNHSAKWANVIAFIIPRTFRKISVQNRLNNRFHLIYDEELPHNPCCFYPVMSVKCCFQIWEKKETVREFIELPTTHTDWEFLKLGEKDENGQPTPPLNADFALRAYGGNIGVIKTESLDMLRPKSWHWLKSNIDKDILIYRFSLLDYSGSLNTARQNSMGRAELVNIYKEYLDFINSEI</sequence>
<evidence type="ECO:0008006" key="2">
    <source>
        <dbReference type="Google" id="ProtNLM"/>
    </source>
</evidence>
<accession>A0A6C0LA24</accession>
<protein>
    <recommendedName>
        <fullName evidence="2">Methyltransferase</fullName>
    </recommendedName>
</protein>